<name>A0A9D4EET9_DREPO</name>
<dbReference type="AlphaFoldDB" id="A0A9D4EET9"/>
<gene>
    <name evidence="1" type="ORF">DPMN_179272</name>
</gene>
<sequence length="387" mass="43646">MMRHCDNVVAIALAERLGGSTGYELMLGAIKQSLLFSFVNNATTYAPYCVKLLYHHYNAGYFHTNLKYTLFSTPFKGSSKNFACDTKREMDHLNAIKGFRSISNINLVTCRLSLIDSLNETRQQRSTNYLEVMEDVDDVSDKLEFELTEVDMNHILPTTALILRRGGLSMDSSQLPVNVYTKVPFVLPAAILDELSMDVGKYLLFRYASKVLPRTDADVPSVDEITGHTELVSRAKRSKGVTIKRTMKSKIQPVKTEKQIREDKRQKHLEKETRKLDSMLSENSSCQAIVKPDGSKPKVFQSLGMQRALKSLITSCALGDETNHVDQCMRLNLPAVPTSVYSCMKICTMEFAGMKFKAGHSKSGKEYLQHVERVIADIKSKHQPFRP</sequence>
<accession>A0A9D4EET9</accession>
<protein>
    <submittedName>
        <fullName evidence="1">Uncharacterized protein</fullName>
    </submittedName>
</protein>
<comment type="caution">
    <text evidence="1">The sequence shown here is derived from an EMBL/GenBank/DDBJ whole genome shotgun (WGS) entry which is preliminary data.</text>
</comment>
<dbReference type="EMBL" id="JAIWYP010000009">
    <property type="protein sequence ID" value="KAH3777824.1"/>
    <property type="molecule type" value="Genomic_DNA"/>
</dbReference>
<reference evidence="1" key="1">
    <citation type="journal article" date="2019" name="bioRxiv">
        <title>The Genome of the Zebra Mussel, Dreissena polymorpha: A Resource for Invasive Species Research.</title>
        <authorList>
            <person name="McCartney M.A."/>
            <person name="Auch B."/>
            <person name="Kono T."/>
            <person name="Mallez S."/>
            <person name="Zhang Y."/>
            <person name="Obille A."/>
            <person name="Becker A."/>
            <person name="Abrahante J.E."/>
            <person name="Garbe J."/>
            <person name="Badalamenti J.P."/>
            <person name="Herman A."/>
            <person name="Mangelson H."/>
            <person name="Liachko I."/>
            <person name="Sullivan S."/>
            <person name="Sone E.D."/>
            <person name="Koren S."/>
            <person name="Silverstein K.A.T."/>
            <person name="Beckman K.B."/>
            <person name="Gohl D.M."/>
        </authorList>
    </citation>
    <scope>NUCLEOTIDE SEQUENCE</scope>
    <source>
        <strain evidence="1">Duluth1</strain>
        <tissue evidence="1">Whole animal</tissue>
    </source>
</reference>
<keyword evidence="2" id="KW-1185">Reference proteome</keyword>
<evidence type="ECO:0000313" key="2">
    <source>
        <dbReference type="Proteomes" id="UP000828390"/>
    </source>
</evidence>
<reference evidence="1" key="2">
    <citation type="submission" date="2020-11" db="EMBL/GenBank/DDBJ databases">
        <authorList>
            <person name="McCartney M.A."/>
            <person name="Auch B."/>
            <person name="Kono T."/>
            <person name="Mallez S."/>
            <person name="Becker A."/>
            <person name="Gohl D.M."/>
            <person name="Silverstein K.A.T."/>
            <person name="Koren S."/>
            <person name="Bechman K.B."/>
            <person name="Herman A."/>
            <person name="Abrahante J.E."/>
            <person name="Garbe J."/>
        </authorList>
    </citation>
    <scope>NUCLEOTIDE SEQUENCE</scope>
    <source>
        <strain evidence="1">Duluth1</strain>
        <tissue evidence="1">Whole animal</tissue>
    </source>
</reference>
<dbReference type="Proteomes" id="UP000828390">
    <property type="component" value="Unassembled WGS sequence"/>
</dbReference>
<evidence type="ECO:0000313" key="1">
    <source>
        <dbReference type="EMBL" id="KAH3777824.1"/>
    </source>
</evidence>
<organism evidence="1 2">
    <name type="scientific">Dreissena polymorpha</name>
    <name type="common">Zebra mussel</name>
    <name type="synonym">Mytilus polymorpha</name>
    <dbReference type="NCBI Taxonomy" id="45954"/>
    <lineage>
        <taxon>Eukaryota</taxon>
        <taxon>Metazoa</taxon>
        <taxon>Spiralia</taxon>
        <taxon>Lophotrochozoa</taxon>
        <taxon>Mollusca</taxon>
        <taxon>Bivalvia</taxon>
        <taxon>Autobranchia</taxon>
        <taxon>Heteroconchia</taxon>
        <taxon>Euheterodonta</taxon>
        <taxon>Imparidentia</taxon>
        <taxon>Neoheterodontei</taxon>
        <taxon>Myida</taxon>
        <taxon>Dreissenoidea</taxon>
        <taxon>Dreissenidae</taxon>
        <taxon>Dreissena</taxon>
    </lineage>
</organism>
<proteinExistence type="predicted"/>